<feature type="compositionally biased region" description="Basic and acidic residues" evidence="1">
    <location>
        <begin position="141"/>
        <end position="175"/>
    </location>
</feature>
<name>C9SHK1_VERA1</name>
<evidence type="ECO:0000313" key="2">
    <source>
        <dbReference type="EMBL" id="EEY18424.1"/>
    </source>
</evidence>
<protein>
    <submittedName>
        <fullName evidence="2">Predicted protein</fullName>
    </submittedName>
</protein>
<accession>C9SHK1</accession>
<keyword evidence="3" id="KW-1185">Reference proteome</keyword>
<dbReference type="KEGG" id="val:VDBG_04533"/>
<evidence type="ECO:0000256" key="1">
    <source>
        <dbReference type="SAM" id="MobiDB-lite"/>
    </source>
</evidence>
<sequence>MKEDRANRVSRVREQNRDRESSKLEFERAAETRQLATSGESWRWAGLYAAMKHSGEGRRRCRAVEWWPWASCIFRGFLRLGSDQPPSFYRTKGYCRLSVSLGSSRAGQGREHHQVATLKEAIDAQPGTVALGVRGTCVGRQQEREAESQRARKPETAKRWRSKSLKDGAMPREESGRALSKRALIVIRYPHRPDNCFSPTNKPNEGCQGGVLLFTVSSPPPARQRLFQLPFVRRHRSPAAIRLRSISSHPHPDQPPLPLGSSALARFYFLPGSPGPTVLELGLELELMPPEYNLGFLS</sequence>
<dbReference type="Proteomes" id="UP000008698">
    <property type="component" value="Unassembled WGS sequence"/>
</dbReference>
<gene>
    <name evidence="2" type="ORF">VDBG_04533</name>
</gene>
<reference evidence="3" key="1">
    <citation type="journal article" date="2011" name="PLoS Pathog.">
        <title>Comparative genomics yields insights into niche adaptation of plant vascular wilt pathogens.</title>
        <authorList>
            <person name="Klosterman S.J."/>
            <person name="Subbarao K.V."/>
            <person name="Kang S."/>
            <person name="Veronese P."/>
            <person name="Gold S.E."/>
            <person name="Thomma B.P.H.J."/>
            <person name="Chen Z."/>
            <person name="Henrissat B."/>
            <person name="Lee Y.-H."/>
            <person name="Park J."/>
            <person name="Garcia-Pedrajas M.D."/>
            <person name="Barbara D.J."/>
            <person name="Anchieta A."/>
            <person name="de Jonge R."/>
            <person name="Santhanam P."/>
            <person name="Maruthachalam K."/>
            <person name="Atallah Z."/>
            <person name="Amyotte S.G."/>
            <person name="Paz Z."/>
            <person name="Inderbitzin P."/>
            <person name="Hayes R.J."/>
            <person name="Heiman D.I."/>
            <person name="Young S."/>
            <person name="Zeng Q."/>
            <person name="Engels R."/>
            <person name="Galagan J."/>
            <person name="Cuomo C.A."/>
            <person name="Dobinson K.F."/>
            <person name="Ma L.-J."/>
        </authorList>
    </citation>
    <scope>NUCLEOTIDE SEQUENCE [LARGE SCALE GENOMIC DNA]</scope>
    <source>
        <strain evidence="3">VaMs.102 / ATCC MYA-4576 / FGSC 10136</strain>
    </source>
</reference>
<dbReference type="RefSeq" id="XP_003004927.1">
    <property type="nucleotide sequence ID" value="XM_003004881.1"/>
</dbReference>
<dbReference type="AlphaFoldDB" id="C9SHK1"/>
<dbReference type="HOGENOM" id="CLU_934472_0_0_1"/>
<dbReference type="GeneID" id="9530141"/>
<feature type="region of interest" description="Disordered" evidence="1">
    <location>
        <begin position="140"/>
        <end position="175"/>
    </location>
</feature>
<dbReference type="EMBL" id="DS985218">
    <property type="protein sequence ID" value="EEY18424.1"/>
    <property type="molecule type" value="Genomic_DNA"/>
</dbReference>
<feature type="region of interest" description="Disordered" evidence="1">
    <location>
        <begin position="1"/>
        <end position="25"/>
    </location>
</feature>
<organism evidence="3">
    <name type="scientific">Verticillium alfalfae (strain VaMs.102 / ATCC MYA-4576 / FGSC 10136)</name>
    <name type="common">Verticillium wilt of alfalfa</name>
    <name type="synonym">Verticillium albo-atrum</name>
    <dbReference type="NCBI Taxonomy" id="526221"/>
    <lineage>
        <taxon>Eukaryota</taxon>
        <taxon>Fungi</taxon>
        <taxon>Dikarya</taxon>
        <taxon>Ascomycota</taxon>
        <taxon>Pezizomycotina</taxon>
        <taxon>Sordariomycetes</taxon>
        <taxon>Hypocreomycetidae</taxon>
        <taxon>Glomerellales</taxon>
        <taxon>Plectosphaerellaceae</taxon>
        <taxon>Verticillium</taxon>
    </lineage>
</organism>
<evidence type="ECO:0000313" key="3">
    <source>
        <dbReference type="Proteomes" id="UP000008698"/>
    </source>
</evidence>
<proteinExistence type="predicted"/>